<dbReference type="AlphaFoldDB" id="A0A453ADZ7"/>
<dbReference type="EnsemblPlants" id="AET2Gv20086800.2">
    <property type="protein sequence ID" value="AET2Gv20086800.2"/>
    <property type="gene ID" value="AET2Gv20086800"/>
</dbReference>
<dbReference type="Proteomes" id="UP000015105">
    <property type="component" value="Chromosome 2D"/>
</dbReference>
<accession>A0A453ADZ7</accession>
<dbReference type="Gramene" id="AET2Gv20086800.4">
    <property type="protein sequence ID" value="AET2Gv20086800.4"/>
    <property type="gene ID" value="AET2Gv20086800"/>
</dbReference>
<reference evidence="1" key="3">
    <citation type="journal article" date="2017" name="Nature">
        <title>Genome sequence of the progenitor of the wheat D genome Aegilops tauschii.</title>
        <authorList>
            <person name="Luo M.C."/>
            <person name="Gu Y.Q."/>
            <person name="Puiu D."/>
            <person name="Wang H."/>
            <person name="Twardziok S.O."/>
            <person name="Deal K.R."/>
            <person name="Huo N."/>
            <person name="Zhu T."/>
            <person name="Wang L."/>
            <person name="Wang Y."/>
            <person name="McGuire P.E."/>
            <person name="Liu S."/>
            <person name="Long H."/>
            <person name="Ramasamy R.K."/>
            <person name="Rodriguez J.C."/>
            <person name="Van S.L."/>
            <person name="Yuan L."/>
            <person name="Wang Z."/>
            <person name="Xia Z."/>
            <person name="Xiao L."/>
            <person name="Anderson O.D."/>
            <person name="Ouyang S."/>
            <person name="Liang Y."/>
            <person name="Zimin A.V."/>
            <person name="Pertea G."/>
            <person name="Qi P."/>
            <person name="Bennetzen J.L."/>
            <person name="Dai X."/>
            <person name="Dawson M.W."/>
            <person name="Muller H.G."/>
            <person name="Kugler K."/>
            <person name="Rivarola-Duarte L."/>
            <person name="Spannagl M."/>
            <person name="Mayer K.F.X."/>
            <person name="Lu F.H."/>
            <person name="Bevan M.W."/>
            <person name="Leroy P."/>
            <person name="Li P."/>
            <person name="You F.M."/>
            <person name="Sun Q."/>
            <person name="Liu Z."/>
            <person name="Lyons E."/>
            <person name="Wicker T."/>
            <person name="Salzberg S.L."/>
            <person name="Devos K.M."/>
            <person name="Dvorak J."/>
        </authorList>
    </citation>
    <scope>NUCLEOTIDE SEQUENCE [LARGE SCALE GENOMIC DNA]</scope>
    <source>
        <strain evidence="1">cv. AL8/78</strain>
    </source>
</reference>
<reference evidence="1" key="5">
    <citation type="journal article" date="2021" name="G3 (Bethesda)">
        <title>Aegilops tauschii genome assembly Aet v5.0 features greater sequence contiguity and improved annotation.</title>
        <authorList>
            <person name="Wang L."/>
            <person name="Zhu T."/>
            <person name="Rodriguez J.C."/>
            <person name="Deal K.R."/>
            <person name="Dubcovsky J."/>
            <person name="McGuire P.E."/>
            <person name="Lux T."/>
            <person name="Spannagl M."/>
            <person name="Mayer K.F.X."/>
            <person name="Baldrich P."/>
            <person name="Meyers B.C."/>
            <person name="Huo N."/>
            <person name="Gu Y.Q."/>
            <person name="Zhou H."/>
            <person name="Devos K.M."/>
            <person name="Bennetzen J.L."/>
            <person name="Unver T."/>
            <person name="Budak H."/>
            <person name="Gulick P.J."/>
            <person name="Galiba G."/>
            <person name="Kalapos B."/>
            <person name="Nelson D.R."/>
            <person name="Li P."/>
            <person name="You F.M."/>
            <person name="Luo M.C."/>
            <person name="Dvorak J."/>
        </authorList>
    </citation>
    <scope>NUCLEOTIDE SEQUENCE [LARGE SCALE GENOMIC DNA]</scope>
    <source>
        <strain evidence="1">cv. AL8/78</strain>
    </source>
</reference>
<reference evidence="2" key="1">
    <citation type="journal article" date="2014" name="Science">
        <title>Ancient hybridizations among the ancestral genomes of bread wheat.</title>
        <authorList>
            <consortium name="International Wheat Genome Sequencing Consortium,"/>
            <person name="Marcussen T."/>
            <person name="Sandve S.R."/>
            <person name="Heier L."/>
            <person name="Spannagl M."/>
            <person name="Pfeifer M."/>
            <person name="Jakobsen K.S."/>
            <person name="Wulff B.B."/>
            <person name="Steuernagel B."/>
            <person name="Mayer K.F."/>
            <person name="Olsen O.A."/>
        </authorList>
    </citation>
    <scope>NUCLEOTIDE SEQUENCE [LARGE SCALE GENOMIC DNA]</scope>
    <source>
        <strain evidence="2">cv. AL8/78</strain>
    </source>
</reference>
<sequence length="124" mass="13494">MRLLVGSDGFNPFRTMKLSYSVWPVVVIPLNLPPWLCMKQHNFILSLLIPGPRSPGRDIDVFLEPLIDDLNSLFEEGVRTYDASTGKPFNLHAAVLSTTSDLPGLCTLSGIVTSGEFGCPLCGS</sequence>
<reference evidence="2" key="2">
    <citation type="journal article" date="2017" name="Nat. Plants">
        <title>The Aegilops tauschii genome reveals multiple impacts of transposons.</title>
        <authorList>
            <person name="Zhao G."/>
            <person name="Zou C."/>
            <person name="Li K."/>
            <person name="Wang K."/>
            <person name="Li T."/>
            <person name="Gao L."/>
            <person name="Zhang X."/>
            <person name="Wang H."/>
            <person name="Yang Z."/>
            <person name="Liu X."/>
            <person name="Jiang W."/>
            <person name="Mao L."/>
            <person name="Kong X."/>
            <person name="Jiao Y."/>
            <person name="Jia J."/>
        </authorList>
    </citation>
    <scope>NUCLEOTIDE SEQUENCE [LARGE SCALE GENOMIC DNA]</scope>
    <source>
        <strain evidence="2">cv. AL8/78</strain>
    </source>
</reference>
<organism evidence="1 2">
    <name type="scientific">Aegilops tauschii subsp. strangulata</name>
    <name type="common">Goatgrass</name>
    <dbReference type="NCBI Taxonomy" id="200361"/>
    <lineage>
        <taxon>Eukaryota</taxon>
        <taxon>Viridiplantae</taxon>
        <taxon>Streptophyta</taxon>
        <taxon>Embryophyta</taxon>
        <taxon>Tracheophyta</taxon>
        <taxon>Spermatophyta</taxon>
        <taxon>Magnoliopsida</taxon>
        <taxon>Liliopsida</taxon>
        <taxon>Poales</taxon>
        <taxon>Poaceae</taxon>
        <taxon>BOP clade</taxon>
        <taxon>Pooideae</taxon>
        <taxon>Triticodae</taxon>
        <taxon>Triticeae</taxon>
        <taxon>Triticinae</taxon>
        <taxon>Aegilops</taxon>
    </lineage>
</organism>
<keyword evidence="2" id="KW-1185">Reference proteome</keyword>
<dbReference type="Gramene" id="AET2Gv20086800.3">
    <property type="protein sequence ID" value="AET2Gv20086800.3"/>
    <property type="gene ID" value="AET2Gv20086800"/>
</dbReference>
<name>A0A453ADZ7_AEGTS</name>
<evidence type="ECO:0000313" key="1">
    <source>
        <dbReference type="EnsemblPlants" id="AET2Gv20086800.4"/>
    </source>
</evidence>
<protein>
    <submittedName>
        <fullName evidence="1">Uncharacterized protein</fullName>
    </submittedName>
</protein>
<evidence type="ECO:0000313" key="2">
    <source>
        <dbReference type="Proteomes" id="UP000015105"/>
    </source>
</evidence>
<dbReference type="EnsemblPlants" id="AET2Gv20086800.4">
    <property type="protein sequence ID" value="AET2Gv20086800.4"/>
    <property type="gene ID" value="AET2Gv20086800"/>
</dbReference>
<reference evidence="1" key="4">
    <citation type="submission" date="2019-03" db="UniProtKB">
        <authorList>
            <consortium name="EnsemblPlants"/>
        </authorList>
    </citation>
    <scope>IDENTIFICATION</scope>
</reference>
<dbReference type="EnsemblPlants" id="AET2Gv20086800.3">
    <property type="protein sequence ID" value="AET2Gv20086800.3"/>
    <property type="gene ID" value="AET2Gv20086800"/>
</dbReference>
<proteinExistence type="predicted"/>
<dbReference type="Gramene" id="AET2Gv20086800.2">
    <property type="protein sequence ID" value="AET2Gv20086800.2"/>
    <property type="gene ID" value="AET2Gv20086800"/>
</dbReference>
<dbReference type="InterPro" id="IPR004242">
    <property type="entry name" value="Transposase_21"/>
</dbReference>
<dbReference type="Pfam" id="PF02992">
    <property type="entry name" value="Transposase_21"/>
    <property type="match status" value="1"/>
</dbReference>